<proteinExistence type="predicted"/>
<accession>A0A377YX39</accession>
<dbReference type="EMBL" id="UGLZ01000003">
    <property type="protein sequence ID" value="STU55595.1"/>
    <property type="molecule type" value="Genomic_DNA"/>
</dbReference>
<evidence type="ECO:0000313" key="2">
    <source>
        <dbReference type="Proteomes" id="UP000255382"/>
    </source>
</evidence>
<keyword evidence="2" id="KW-1185">Reference proteome</keyword>
<dbReference type="Proteomes" id="UP000255382">
    <property type="component" value="Unassembled WGS sequence"/>
</dbReference>
<evidence type="ECO:0000313" key="1">
    <source>
        <dbReference type="EMBL" id="STU55595.1"/>
    </source>
</evidence>
<sequence length="99" mass="11162">MLRIESFEALMEEMKFSLVDESLARKDYDRLTNSYYGKSCNPLIFCENLLIIGVRSGLEFLIAKSVNSNAVVHIVESNKSLLEKINKLNIANVTAFSSI</sequence>
<gene>
    <name evidence="1" type="ORF">NCTC5050_00272</name>
</gene>
<reference evidence="1 2" key="1">
    <citation type="submission" date="2018-06" db="EMBL/GenBank/DDBJ databases">
        <authorList>
            <consortium name="Pathogen Informatics"/>
            <person name="Doyle S."/>
        </authorList>
    </citation>
    <scope>NUCLEOTIDE SEQUENCE [LARGE SCALE GENOMIC DNA]</scope>
    <source>
        <strain evidence="1 2">NCTC5050</strain>
    </source>
</reference>
<organism evidence="1 2">
    <name type="scientific">Klebsiella pneumoniae subsp. ozaenae</name>
    <dbReference type="NCBI Taxonomy" id="574"/>
    <lineage>
        <taxon>Bacteria</taxon>
        <taxon>Pseudomonadati</taxon>
        <taxon>Pseudomonadota</taxon>
        <taxon>Gammaproteobacteria</taxon>
        <taxon>Enterobacterales</taxon>
        <taxon>Enterobacteriaceae</taxon>
        <taxon>Klebsiella/Raoultella group</taxon>
        <taxon>Klebsiella</taxon>
        <taxon>Klebsiella pneumoniae complex</taxon>
    </lineage>
</organism>
<name>A0A377YX39_KLEPO</name>
<dbReference type="AlphaFoldDB" id="A0A377YX39"/>
<protein>
    <submittedName>
        <fullName evidence="1">Uncharacterized protein</fullName>
    </submittedName>
</protein>